<proteinExistence type="predicted"/>
<dbReference type="Pfam" id="PF00486">
    <property type="entry name" value="Trans_reg_C"/>
    <property type="match status" value="1"/>
</dbReference>
<evidence type="ECO:0000256" key="2">
    <source>
        <dbReference type="ARBA" id="ARBA00023012"/>
    </source>
</evidence>
<evidence type="ECO:0000256" key="1">
    <source>
        <dbReference type="ARBA" id="ARBA00022553"/>
    </source>
</evidence>
<dbReference type="OrthoDB" id="8583421at2"/>
<feature type="modified residue" description="4-aspartylphosphate" evidence="6">
    <location>
        <position position="54"/>
    </location>
</feature>
<name>A0A437RH80_9BURK</name>
<evidence type="ECO:0000256" key="4">
    <source>
        <dbReference type="ARBA" id="ARBA00023125"/>
    </source>
</evidence>
<organism evidence="8 9">
    <name type="scientific">Rubrivivax rivuli</name>
    <dbReference type="NCBI Taxonomy" id="1862385"/>
    <lineage>
        <taxon>Bacteria</taxon>
        <taxon>Pseudomonadati</taxon>
        <taxon>Pseudomonadota</taxon>
        <taxon>Betaproteobacteria</taxon>
        <taxon>Burkholderiales</taxon>
        <taxon>Sphaerotilaceae</taxon>
        <taxon>Rubrivivax</taxon>
    </lineage>
</organism>
<feature type="domain" description="Response regulatory" evidence="7">
    <location>
        <begin position="5"/>
        <end position="118"/>
    </location>
</feature>
<dbReference type="GO" id="GO:0000156">
    <property type="term" value="F:phosphorelay response regulator activity"/>
    <property type="evidence" value="ECO:0007669"/>
    <property type="project" value="TreeGrafter"/>
</dbReference>
<dbReference type="PANTHER" id="PTHR48111:SF22">
    <property type="entry name" value="REGULATOR OF RPOS"/>
    <property type="match status" value="1"/>
</dbReference>
<keyword evidence="1 6" id="KW-0597">Phosphoprotein</keyword>
<dbReference type="SUPFAM" id="SSF46894">
    <property type="entry name" value="C-terminal effector domain of the bipartite response regulators"/>
    <property type="match status" value="1"/>
</dbReference>
<accession>A0A437RH80</accession>
<dbReference type="GO" id="GO:0006355">
    <property type="term" value="P:regulation of DNA-templated transcription"/>
    <property type="evidence" value="ECO:0007669"/>
    <property type="project" value="InterPro"/>
</dbReference>
<dbReference type="SMART" id="SM00862">
    <property type="entry name" value="Trans_reg_C"/>
    <property type="match status" value="1"/>
</dbReference>
<evidence type="ECO:0000256" key="5">
    <source>
        <dbReference type="ARBA" id="ARBA00023163"/>
    </source>
</evidence>
<keyword evidence="4" id="KW-0238">DNA-binding</keyword>
<dbReference type="GO" id="GO:0032993">
    <property type="term" value="C:protein-DNA complex"/>
    <property type="evidence" value="ECO:0007669"/>
    <property type="project" value="TreeGrafter"/>
</dbReference>
<dbReference type="Pfam" id="PF00072">
    <property type="entry name" value="Response_reg"/>
    <property type="match status" value="1"/>
</dbReference>
<dbReference type="CDD" id="cd00156">
    <property type="entry name" value="REC"/>
    <property type="match status" value="1"/>
</dbReference>
<dbReference type="InterPro" id="IPR001867">
    <property type="entry name" value="OmpR/PhoB-type_DNA-bd"/>
</dbReference>
<gene>
    <name evidence="8" type="ORF">EOE66_09665</name>
</gene>
<dbReference type="PANTHER" id="PTHR48111">
    <property type="entry name" value="REGULATOR OF RPOS"/>
    <property type="match status" value="1"/>
</dbReference>
<dbReference type="Proteomes" id="UP000285575">
    <property type="component" value="Unassembled WGS sequence"/>
</dbReference>
<dbReference type="PROSITE" id="PS50110">
    <property type="entry name" value="RESPONSE_REGULATORY"/>
    <property type="match status" value="1"/>
</dbReference>
<dbReference type="EMBL" id="SACR01000003">
    <property type="protein sequence ID" value="RVU46123.1"/>
    <property type="molecule type" value="Genomic_DNA"/>
</dbReference>
<dbReference type="SUPFAM" id="SSF52172">
    <property type="entry name" value="CheY-like"/>
    <property type="match status" value="1"/>
</dbReference>
<dbReference type="GO" id="GO:0000976">
    <property type="term" value="F:transcription cis-regulatory region binding"/>
    <property type="evidence" value="ECO:0007669"/>
    <property type="project" value="TreeGrafter"/>
</dbReference>
<evidence type="ECO:0000256" key="6">
    <source>
        <dbReference type="PROSITE-ProRule" id="PRU00169"/>
    </source>
</evidence>
<dbReference type="AlphaFoldDB" id="A0A437RH80"/>
<sequence>MLPKTLALVEDDRDFSEFLSQYLQGRGIQVRVYGDSSDLLVDGSAFDHDFYVLDLTLPGIDGVDLVKLLRRRTQAGILVVSGRVASDVFSQVITAGADMFLAKPVQFEQVALAIEAVQRRVASGSPGVAPWKLDRRARQLVAPDGIHVDLSEGDMAVMECFVQAAGEPVTRETLCERLGLPPDGDNLNATIYRLRRRIERATPAVVPLQSKSRVGYVFRAPLQAV</sequence>
<keyword evidence="5" id="KW-0804">Transcription</keyword>
<evidence type="ECO:0000259" key="7">
    <source>
        <dbReference type="PROSITE" id="PS50110"/>
    </source>
</evidence>
<keyword evidence="2" id="KW-0902">Two-component regulatory system</keyword>
<dbReference type="Gene3D" id="3.40.50.2300">
    <property type="match status" value="1"/>
</dbReference>
<dbReference type="InterPro" id="IPR036388">
    <property type="entry name" value="WH-like_DNA-bd_sf"/>
</dbReference>
<evidence type="ECO:0000313" key="9">
    <source>
        <dbReference type="Proteomes" id="UP000285575"/>
    </source>
</evidence>
<dbReference type="InterPro" id="IPR001789">
    <property type="entry name" value="Sig_transdc_resp-reg_receiver"/>
</dbReference>
<reference evidence="8 9" key="1">
    <citation type="submission" date="2019-01" db="EMBL/GenBank/DDBJ databases">
        <authorList>
            <person name="Chen W.-M."/>
        </authorList>
    </citation>
    <scope>NUCLEOTIDE SEQUENCE [LARGE SCALE GENOMIC DNA]</scope>
    <source>
        <strain evidence="8 9">KYPY4</strain>
    </source>
</reference>
<dbReference type="InterPro" id="IPR016032">
    <property type="entry name" value="Sig_transdc_resp-reg_C-effctor"/>
</dbReference>
<dbReference type="RefSeq" id="WP_128228489.1">
    <property type="nucleotide sequence ID" value="NZ_SACR01000003.1"/>
</dbReference>
<dbReference type="InterPro" id="IPR039420">
    <property type="entry name" value="WalR-like"/>
</dbReference>
<keyword evidence="3" id="KW-0805">Transcription regulation</keyword>
<evidence type="ECO:0000256" key="3">
    <source>
        <dbReference type="ARBA" id="ARBA00023015"/>
    </source>
</evidence>
<dbReference type="Gene3D" id="1.10.10.10">
    <property type="entry name" value="Winged helix-like DNA-binding domain superfamily/Winged helix DNA-binding domain"/>
    <property type="match status" value="1"/>
</dbReference>
<dbReference type="SMART" id="SM00448">
    <property type="entry name" value="REC"/>
    <property type="match status" value="1"/>
</dbReference>
<comment type="caution">
    <text evidence="8">The sequence shown here is derived from an EMBL/GenBank/DDBJ whole genome shotgun (WGS) entry which is preliminary data.</text>
</comment>
<dbReference type="GO" id="GO:0005829">
    <property type="term" value="C:cytosol"/>
    <property type="evidence" value="ECO:0007669"/>
    <property type="project" value="TreeGrafter"/>
</dbReference>
<keyword evidence="9" id="KW-1185">Reference proteome</keyword>
<evidence type="ECO:0000313" key="8">
    <source>
        <dbReference type="EMBL" id="RVU46123.1"/>
    </source>
</evidence>
<dbReference type="InterPro" id="IPR011006">
    <property type="entry name" value="CheY-like_superfamily"/>
</dbReference>
<dbReference type="CDD" id="cd00383">
    <property type="entry name" value="trans_reg_C"/>
    <property type="match status" value="1"/>
</dbReference>
<protein>
    <submittedName>
        <fullName evidence="8">Response regulator transcription factor</fullName>
    </submittedName>
</protein>